<dbReference type="GO" id="GO:0003677">
    <property type="term" value="F:DNA binding"/>
    <property type="evidence" value="ECO:0007669"/>
    <property type="project" value="InterPro"/>
</dbReference>
<name>S2KKM7_LITA3</name>
<reference evidence="2 3" key="1">
    <citation type="journal article" date="2013" name="Genome Announc.">
        <title>Draft genome sequence of the moderately halophilic gammaproteobacterium Halomonas anticariensis FP35.</title>
        <authorList>
            <person name="Tahrioui A."/>
            <person name="Quesada E."/>
            <person name="Llamas I."/>
        </authorList>
    </citation>
    <scope>NUCLEOTIDE SEQUENCE [LARGE SCALE GENOMIC DNA]</scope>
    <source>
        <strain evidence="3">DSM 16096 / CECT 5854 / LMG 22089 / FP35</strain>
    </source>
</reference>
<dbReference type="SMART" id="SM00530">
    <property type="entry name" value="HTH_XRE"/>
    <property type="match status" value="1"/>
</dbReference>
<dbReference type="AlphaFoldDB" id="S2KKM7"/>
<dbReference type="PATRIC" id="fig|1121939.11.peg.1925"/>
<evidence type="ECO:0000313" key="3">
    <source>
        <dbReference type="Proteomes" id="UP000014463"/>
    </source>
</evidence>
<dbReference type="Proteomes" id="UP000014463">
    <property type="component" value="Unassembled WGS sequence"/>
</dbReference>
<evidence type="ECO:0000259" key="1">
    <source>
        <dbReference type="PROSITE" id="PS50943"/>
    </source>
</evidence>
<dbReference type="eggNOG" id="COG1396">
    <property type="taxonomic scope" value="Bacteria"/>
</dbReference>
<feature type="domain" description="HTH cro/C1-type" evidence="1">
    <location>
        <begin position="7"/>
        <end position="62"/>
    </location>
</feature>
<sequence length="115" mass="12331">MTVGERIRERRLALGLNKAQLAQHVGCSDVAISYWERGTVRSVSSGHLLSLATALECTVSELVGDPRLNALKAQVAAETLEVVSTLQGLGLSDDQRNSLLEMARLERCLAKEGGA</sequence>
<dbReference type="EMBL" id="ASTJ01000024">
    <property type="protein sequence ID" value="EPC02495.1"/>
    <property type="molecule type" value="Genomic_DNA"/>
</dbReference>
<dbReference type="PROSITE" id="PS50943">
    <property type="entry name" value="HTH_CROC1"/>
    <property type="match status" value="1"/>
</dbReference>
<dbReference type="CDD" id="cd00093">
    <property type="entry name" value="HTH_XRE"/>
    <property type="match status" value="1"/>
</dbReference>
<dbReference type="RefSeq" id="WP_016416430.1">
    <property type="nucleotide sequence ID" value="NZ_AUAB01000002.1"/>
</dbReference>
<gene>
    <name evidence="2" type="ORF">L861_09090</name>
</gene>
<dbReference type="OrthoDB" id="9791537at2"/>
<dbReference type="SUPFAM" id="SSF47413">
    <property type="entry name" value="lambda repressor-like DNA-binding domains"/>
    <property type="match status" value="1"/>
</dbReference>
<proteinExistence type="predicted"/>
<comment type="caution">
    <text evidence="2">The sequence shown here is derived from an EMBL/GenBank/DDBJ whole genome shotgun (WGS) entry which is preliminary data.</text>
</comment>
<accession>S2KKM7</accession>
<keyword evidence="3" id="KW-1185">Reference proteome</keyword>
<evidence type="ECO:0000313" key="2">
    <source>
        <dbReference type="EMBL" id="EPC02495.1"/>
    </source>
</evidence>
<dbReference type="STRING" id="1121939.L861_09090"/>
<dbReference type="InterPro" id="IPR010982">
    <property type="entry name" value="Lambda_DNA-bd_dom_sf"/>
</dbReference>
<organism evidence="2 3">
    <name type="scientific">Litchfieldella anticariensis (strain DSM 16096 / CECT 5854 / CIP 108499 / LMG 22089 / FP35)</name>
    <name type="common">Halomonas anticariensis</name>
    <dbReference type="NCBI Taxonomy" id="1121939"/>
    <lineage>
        <taxon>Bacteria</taxon>
        <taxon>Pseudomonadati</taxon>
        <taxon>Pseudomonadota</taxon>
        <taxon>Gammaproteobacteria</taxon>
        <taxon>Oceanospirillales</taxon>
        <taxon>Halomonadaceae</taxon>
        <taxon>Litchfieldella</taxon>
    </lineage>
</organism>
<dbReference type="Pfam" id="PF01381">
    <property type="entry name" value="HTH_3"/>
    <property type="match status" value="1"/>
</dbReference>
<protein>
    <recommendedName>
        <fullName evidence="1">HTH cro/C1-type domain-containing protein</fullName>
    </recommendedName>
</protein>
<dbReference type="InterPro" id="IPR001387">
    <property type="entry name" value="Cro/C1-type_HTH"/>
</dbReference>
<dbReference type="Gene3D" id="1.10.260.40">
    <property type="entry name" value="lambda repressor-like DNA-binding domains"/>
    <property type="match status" value="1"/>
</dbReference>